<keyword evidence="3" id="KW-1185">Reference proteome</keyword>
<dbReference type="InterPro" id="IPR033932">
    <property type="entry name" value="YtcJ-like"/>
</dbReference>
<evidence type="ECO:0000313" key="3">
    <source>
        <dbReference type="Proteomes" id="UP000446866"/>
    </source>
</evidence>
<dbReference type="RefSeq" id="WP_160201128.1">
    <property type="nucleotide sequence ID" value="NZ_QXWK01000005.1"/>
</dbReference>
<dbReference type="SUPFAM" id="SSF51338">
    <property type="entry name" value="Composite domain of metallo-dependent hydrolases"/>
    <property type="match status" value="1"/>
</dbReference>
<dbReference type="InterPro" id="IPR011059">
    <property type="entry name" value="Metal-dep_hydrolase_composite"/>
</dbReference>
<evidence type="ECO:0000313" key="2">
    <source>
        <dbReference type="EMBL" id="NBH60834.1"/>
    </source>
</evidence>
<evidence type="ECO:0000259" key="1">
    <source>
        <dbReference type="Pfam" id="PF07969"/>
    </source>
</evidence>
<name>A0A845QHD9_9FIRM</name>
<accession>A0A845QHD9</accession>
<dbReference type="Pfam" id="PF07969">
    <property type="entry name" value="Amidohydro_3"/>
    <property type="match status" value="1"/>
</dbReference>
<organism evidence="2 3">
    <name type="scientific">Anaerotruncus colihominis</name>
    <dbReference type="NCBI Taxonomy" id="169435"/>
    <lineage>
        <taxon>Bacteria</taxon>
        <taxon>Bacillati</taxon>
        <taxon>Bacillota</taxon>
        <taxon>Clostridia</taxon>
        <taxon>Eubacteriales</taxon>
        <taxon>Oscillospiraceae</taxon>
        <taxon>Anaerotruncus</taxon>
    </lineage>
</organism>
<dbReference type="Gene3D" id="3.10.310.70">
    <property type="match status" value="1"/>
</dbReference>
<reference evidence="2 3" key="1">
    <citation type="submission" date="2018-08" db="EMBL/GenBank/DDBJ databases">
        <title>Murine metabolic-syndrome-specific gut microbial biobank.</title>
        <authorList>
            <person name="Liu C."/>
        </authorList>
    </citation>
    <scope>NUCLEOTIDE SEQUENCE [LARGE SCALE GENOMIC DNA]</scope>
    <source>
        <strain evidence="2 3">28</strain>
    </source>
</reference>
<gene>
    <name evidence="2" type="ORF">D0435_04060</name>
</gene>
<protein>
    <submittedName>
        <fullName evidence="2">Amidohydrolase</fullName>
    </submittedName>
</protein>
<dbReference type="PANTHER" id="PTHR22642">
    <property type="entry name" value="IMIDAZOLONEPROPIONASE"/>
    <property type="match status" value="1"/>
</dbReference>
<dbReference type="PANTHER" id="PTHR22642:SF2">
    <property type="entry name" value="PROTEIN LONG AFTER FAR-RED 3"/>
    <property type="match status" value="1"/>
</dbReference>
<dbReference type="Gene3D" id="3.20.20.140">
    <property type="entry name" value="Metal-dependent hydrolases"/>
    <property type="match status" value="1"/>
</dbReference>
<dbReference type="InterPro" id="IPR013108">
    <property type="entry name" value="Amidohydro_3"/>
</dbReference>
<dbReference type="EMBL" id="QXWK01000005">
    <property type="protein sequence ID" value="NBH60834.1"/>
    <property type="molecule type" value="Genomic_DNA"/>
</dbReference>
<keyword evidence="2" id="KW-0378">Hydrolase</keyword>
<sequence>MDTIFYNGTIYTQDQAYPACSAIAVKNGVIAALGSDQEMLALASSRTERIDLAGRFVVPGFIDSHLHFIYDAMVRRTIDLSETKSLSEAMELCRGRVSEISEKGGWLLAGGFNQDDWIEKTMPTRTDLDAISEEVPVVLQRACLHISVCNTKALALSGLLESCPDGIVREQMQNAISEAEPLPDLDELKELIQDAARAAARAGITEVHTDDFTVLPGTCGKLILQAYRELSEAGKLDVRIYEQCNLETLPELKQFLAAGHRTGDDYGFFRIGPLKIITDGSLGAHTAAMLAPYCNAPETCGVLNYTDEKLQEMISLAQEYGMQMAIHCIGDGALEQTLNALRRAHYENPKANLRHGIVHCQIMSEKQQDWFQKLNLLAYIQPIFVRYDMHIVEDCVGEELEATSYNWRRFAELGVHQCAGSDCPVEKFDILPNLQYAVTRKDPVSGKTWYPQYGLTLEEALQAFTYEGAYAGFSEDVRGTISVGKYADLTVLDRNLFEIPVEEISGAKVVLTMTGGKVTYRAIS</sequence>
<dbReference type="AlphaFoldDB" id="A0A845QHD9"/>
<proteinExistence type="predicted"/>
<dbReference type="InterPro" id="IPR032466">
    <property type="entry name" value="Metal_Hydrolase"/>
</dbReference>
<dbReference type="GO" id="GO:0016810">
    <property type="term" value="F:hydrolase activity, acting on carbon-nitrogen (but not peptide) bonds"/>
    <property type="evidence" value="ECO:0007669"/>
    <property type="project" value="InterPro"/>
</dbReference>
<feature type="domain" description="Amidohydrolase 3" evidence="1">
    <location>
        <begin position="50"/>
        <end position="520"/>
    </location>
</feature>
<dbReference type="SUPFAM" id="SSF51556">
    <property type="entry name" value="Metallo-dependent hydrolases"/>
    <property type="match status" value="1"/>
</dbReference>
<comment type="caution">
    <text evidence="2">The sequence shown here is derived from an EMBL/GenBank/DDBJ whole genome shotgun (WGS) entry which is preliminary data.</text>
</comment>
<dbReference type="Proteomes" id="UP000446866">
    <property type="component" value="Unassembled WGS sequence"/>
</dbReference>
<dbReference type="CDD" id="cd01300">
    <property type="entry name" value="YtcJ_like"/>
    <property type="match status" value="1"/>
</dbReference>
<dbReference type="Gene3D" id="2.30.40.10">
    <property type="entry name" value="Urease, subunit C, domain 1"/>
    <property type="match status" value="1"/>
</dbReference>